<proteinExistence type="predicted"/>
<accession>A0AAV2ZTN8</accession>
<comment type="caution">
    <text evidence="1">The sequence shown here is derived from an EMBL/GenBank/DDBJ whole genome shotgun (WGS) entry which is preliminary data.</text>
</comment>
<evidence type="ECO:0000313" key="2">
    <source>
        <dbReference type="Proteomes" id="UP001181693"/>
    </source>
</evidence>
<protein>
    <submittedName>
        <fullName evidence="1">Uncharacterized protein</fullName>
    </submittedName>
</protein>
<organism evidence="1 2">
    <name type="scientific">Pyxicephalus adspersus</name>
    <name type="common">African bullfrog</name>
    <dbReference type="NCBI Taxonomy" id="30357"/>
    <lineage>
        <taxon>Eukaryota</taxon>
        <taxon>Metazoa</taxon>
        <taxon>Chordata</taxon>
        <taxon>Craniata</taxon>
        <taxon>Vertebrata</taxon>
        <taxon>Euteleostomi</taxon>
        <taxon>Amphibia</taxon>
        <taxon>Batrachia</taxon>
        <taxon>Anura</taxon>
        <taxon>Neobatrachia</taxon>
        <taxon>Ranoidea</taxon>
        <taxon>Pyxicephalidae</taxon>
        <taxon>Pyxicephalinae</taxon>
        <taxon>Pyxicephalus</taxon>
    </lineage>
</organism>
<gene>
    <name evidence="1" type="ORF">GDO54_002774</name>
</gene>
<keyword evidence="2" id="KW-1185">Reference proteome</keyword>
<dbReference type="AlphaFoldDB" id="A0AAV2ZTN8"/>
<reference evidence="1" key="1">
    <citation type="thesis" date="2020" institute="ProQuest LLC" country="789 East Eisenhower Parkway, Ann Arbor, MI, USA">
        <title>Comparative Genomics and Chromosome Evolution.</title>
        <authorList>
            <person name="Mudd A.B."/>
        </authorList>
    </citation>
    <scope>NUCLEOTIDE SEQUENCE</scope>
    <source>
        <strain evidence="1">1538</strain>
        <tissue evidence="1">Blood</tissue>
    </source>
</reference>
<dbReference type="Proteomes" id="UP001181693">
    <property type="component" value="Unassembled WGS sequence"/>
</dbReference>
<dbReference type="EMBL" id="DYDO01000010">
    <property type="protein sequence ID" value="DBA17307.1"/>
    <property type="molecule type" value="Genomic_DNA"/>
</dbReference>
<evidence type="ECO:0000313" key="1">
    <source>
        <dbReference type="EMBL" id="DBA17307.1"/>
    </source>
</evidence>
<sequence>MYHLLLVHLRYSEAANYNQTIEPPNNINQTHCKHFLVKGGRISSPSLFYCSLYHIFFISCTGDNVILRTEIEGEFPQEEQPPQRRSNSPPLYQNLQYSRLHLNISKLKSHQST</sequence>
<name>A0AAV2ZTN8_PYXAD</name>